<accession>A0A1I2JYZ6</accession>
<dbReference type="CDD" id="cd03801">
    <property type="entry name" value="GT4_PimA-like"/>
    <property type="match status" value="1"/>
</dbReference>
<dbReference type="STRING" id="500610.SAMN02799615_04306"/>
<dbReference type="GO" id="GO:0016740">
    <property type="term" value="F:transferase activity"/>
    <property type="evidence" value="ECO:0007669"/>
    <property type="project" value="UniProtKB-KW"/>
</dbReference>
<protein>
    <submittedName>
        <fullName evidence="1">Glycosyltransferase, GT2 family</fullName>
    </submittedName>
</protein>
<organism evidence="1 2">
    <name type="scientific">Dyella marensis</name>
    <dbReference type="NCBI Taxonomy" id="500610"/>
    <lineage>
        <taxon>Bacteria</taxon>
        <taxon>Pseudomonadati</taxon>
        <taxon>Pseudomonadota</taxon>
        <taxon>Gammaproteobacteria</taxon>
        <taxon>Lysobacterales</taxon>
        <taxon>Rhodanobacteraceae</taxon>
        <taxon>Dyella</taxon>
    </lineage>
</organism>
<dbReference type="Proteomes" id="UP000199477">
    <property type="component" value="Unassembled WGS sequence"/>
</dbReference>
<proteinExistence type="predicted"/>
<dbReference type="EMBL" id="FONH01000035">
    <property type="protein sequence ID" value="SFF59353.1"/>
    <property type="molecule type" value="Genomic_DNA"/>
</dbReference>
<dbReference type="AlphaFoldDB" id="A0A1I2JYZ6"/>
<dbReference type="SUPFAM" id="SSF53756">
    <property type="entry name" value="UDP-Glycosyltransferase/glycogen phosphorylase"/>
    <property type="match status" value="1"/>
</dbReference>
<dbReference type="Gene3D" id="3.40.50.2000">
    <property type="entry name" value="Glycogen Phosphorylase B"/>
    <property type="match status" value="2"/>
</dbReference>
<reference evidence="2" key="1">
    <citation type="submission" date="2016-10" db="EMBL/GenBank/DDBJ databases">
        <authorList>
            <person name="Varghese N."/>
            <person name="Submissions S."/>
        </authorList>
    </citation>
    <scope>NUCLEOTIDE SEQUENCE [LARGE SCALE GENOMIC DNA]</scope>
    <source>
        <strain evidence="2">UNC178MFTsu3.1</strain>
    </source>
</reference>
<dbReference type="RefSeq" id="WP_026633690.1">
    <property type="nucleotide sequence ID" value="NZ_FONH01000035.1"/>
</dbReference>
<dbReference type="Gene3D" id="3.90.550.10">
    <property type="entry name" value="Spore Coat Polysaccharide Biosynthesis Protein SpsA, Chain A"/>
    <property type="match status" value="1"/>
</dbReference>
<dbReference type="PANTHER" id="PTHR43179">
    <property type="entry name" value="RHAMNOSYLTRANSFERASE WBBL"/>
    <property type="match status" value="1"/>
</dbReference>
<gene>
    <name evidence="1" type="ORF">SAMN02799615_04306</name>
</gene>
<dbReference type="SUPFAM" id="SSF53448">
    <property type="entry name" value="Nucleotide-diphospho-sugar transferases"/>
    <property type="match status" value="1"/>
</dbReference>
<evidence type="ECO:0000313" key="1">
    <source>
        <dbReference type="EMBL" id="SFF59353.1"/>
    </source>
</evidence>
<keyword evidence="1" id="KW-0808">Transferase</keyword>
<sequence length="728" mass="82056">MTSPVSGLRHWWTHPSMWRFAPLYAGLWLADHWPVRRTPWPRRERDTTTAPGLSIVIPERGTPDRLQQTLQALLDACRPLDEPYEIIVLVNGVDRSGYRELETMFTAATWHYVDEPLGYGRAIGAALGLVRHAWCYLLNSDMVLAPDALTKVLAYRRPEVFAVASQIFFVDPQRRREETGWGDFHTREGHAELYDRTPEADPLVRAHLYAGGGSSLYRTALLRRYVRAARDYAPFYWEDADWGARAWAEGWQVLFCPESHAHHHHRSTIGKYYEPAEIDRIVRRNAVLFDLRNGLSGQAVGMQFHRIAALPKNSRRELSGWRLALRAVQARSAVNRARAQGLHYHGLCSHEWHSNAVAADGVRRPRVLLVSPFAVYPPAHGGARRIAELIEGLAERYDIILLSDERSAYGEASKPWYRRLYAVHLVEGRQDGAGEAALPLAARIDRHAWSGLRTQLKRLIAVYAPDIVQVEFTELARLVEDRDAHARWAITLHDVEAEPYPAGSDLHALLQRYDQVVACTEADRRRLAPLPATLVANGARDRRTGATRSPDHHLLFLGPFRYEPNRSGILAFLERCWPGLKQRFPALRLTILCATAEPALVGHPLFAQAGVELRGAYEDPAAWLAQCSLTINPLTDVLGSSVKLVESLLARRICVSTRDGARGFADDGIDGLVVVPDIDRMLEPIAAFLDSPALRHAQESRGLERLDRYTWQYAAGQLDDAYTRLLEA</sequence>
<dbReference type="InterPro" id="IPR029044">
    <property type="entry name" value="Nucleotide-diphossugar_trans"/>
</dbReference>
<dbReference type="PANTHER" id="PTHR43179:SF7">
    <property type="entry name" value="RHAMNOSYLTRANSFERASE WBBL"/>
    <property type="match status" value="1"/>
</dbReference>
<dbReference type="Pfam" id="PF13692">
    <property type="entry name" value="Glyco_trans_1_4"/>
    <property type="match status" value="1"/>
</dbReference>
<evidence type="ECO:0000313" key="2">
    <source>
        <dbReference type="Proteomes" id="UP000199477"/>
    </source>
</evidence>
<keyword evidence="2" id="KW-1185">Reference proteome</keyword>
<dbReference type="Pfam" id="PF13641">
    <property type="entry name" value="Glyco_tranf_2_3"/>
    <property type="match status" value="1"/>
</dbReference>
<name>A0A1I2JYZ6_9GAMM</name>